<dbReference type="RefSeq" id="WP_006230759.1">
    <property type="nucleotide sequence ID" value="NZ_CH724135.1"/>
</dbReference>
<dbReference type="PIRSF" id="PIRSF024622">
    <property type="entry name" value="Tfp_FimT"/>
    <property type="match status" value="1"/>
</dbReference>
<dbReference type="Gene3D" id="3.30.700.10">
    <property type="entry name" value="Glycoprotein, Type 4 Pilin"/>
    <property type="match status" value="1"/>
</dbReference>
<dbReference type="Proteomes" id="UP000003789">
    <property type="component" value="Unassembled WGS sequence"/>
</dbReference>
<dbReference type="Pfam" id="PF07963">
    <property type="entry name" value="N_methyl"/>
    <property type="match status" value="1"/>
</dbReference>
<dbReference type="HOGENOM" id="CLU_084761_3_0_6"/>
<dbReference type="OrthoDB" id="5871678at2"/>
<evidence type="ECO:0000256" key="1">
    <source>
        <dbReference type="SAM" id="Phobius"/>
    </source>
</evidence>
<feature type="transmembrane region" description="Helical" evidence="1">
    <location>
        <begin position="20"/>
        <end position="42"/>
    </location>
</feature>
<name>Q1Z2Z3_9GAMM</name>
<reference evidence="2 3" key="1">
    <citation type="submission" date="2006-03" db="EMBL/GenBank/DDBJ databases">
        <authorList>
            <person name="Bartlett D.H."/>
            <person name="Valle G."/>
            <person name="Lauro F.M."/>
            <person name="Vezzi A."/>
            <person name="Simonato F."/>
            <person name="Eloe E."/>
            <person name="Vitulo N."/>
            <person name="Stratton T.K."/>
            <person name="D'angelo M."/>
            <person name="Ferriera S."/>
            <person name="Johnson J."/>
            <person name="Kravitz S."/>
            <person name="Beeson K."/>
            <person name="Sutton G."/>
            <person name="Rogers Y."/>
            <person name="Friedman R."/>
            <person name="Frazier M."/>
            <person name="Venter J.C."/>
        </authorList>
    </citation>
    <scope>NUCLEOTIDE SEQUENCE [LARGE SCALE GENOMIC DNA]</scope>
    <source>
        <strain evidence="2 3">3TCK</strain>
    </source>
</reference>
<sequence>MPREMVQSLQHIHFNSWKALGFTLLELIITLAIIAILVSAAAPSFSNLIDSNKVKRLATEIEWLLVQAKSEAVMKGLDITIQPKTMASTSAAASSSPWSIEASLSDGTLLGLVSSVDFPSIKIYENFSTLGFDKLTGRPKKDGHFGFFIDSSKTVRVEVRKMTGRLVSCSDGGAYGYTECP</sequence>
<evidence type="ECO:0000313" key="3">
    <source>
        <dbReference type="Proteomes" id="UP000003789"/>
    </source>
</evidence>
<evidence type="ECO:0000313" key="2">
    <source>
        <dbReference type="EMBL" id="EAS42996.1"/>
    </source>
</evidence>
<organism evidence="2 3">
    <name type="scientific">Photobacterium profundum 3TCK</name>
    <dbReference type="NCBI Taxonomy" id="314280"/>
    <lineage>
        <taxon>Bacteria</taxon>
        <taxon>Pseudomonadati</taxon>
        <taxon>Pseudomonadota</taxon>
        <taxon>Gammaproteobacteria</taxon>
        <taxon>Vibrionales</taxon>
        <taxon>Vibrionaceae</taxon>
        <taxon>Photobacterium</taxon>
    </lineage>
</organism>
<keyword evidence="1" id="KW-1133">Transmembrane helix</keyword>
<keyword evidence="1" id="KW-0472">Membrane</keyword>
<proteinExistence type="predicted"/>
<dbReference type="AlphaFoldDB" id="Q1Z2Z3"/>
<gene>
    <name evidence="2" type="ORF">P3TCK_14313</name>
</gene>
<dbReference type="EMBL" id="AAPH01000015">
    <property type="protein sequence ID" value="EAS42996.1"/>
    <property type="molecule type" value="Genomic_DNA"/>
</dbReference>
<dbReference type="NCBIfam" id="TIGR02532">
    <property type="entry name" value="IV_pilin_GFxxxE"/>
    <property type="match status" value="1"/>
</dbReference>
<dbReference type="InterPro" id="IPR012902">
    <property type="entry name" value="N_methyl_site"/>
</dbReference>
<dbReference type="InterPro" id="IPR016824">
    <property type="entry name" value="Tfp-pilus_assembly_FimT"/>
</dbReference>
<comment type="caution">
    <text evidence="2">The sequence shown here is derived from an EMBL/GenBank/DDBJ whole genome shotgun (WGS) entry which is preliminary data.</text>
</comment>
<protein>
    <submittedName>
        <fullName evidence="2">Hypothetical type IV pilin</fullName>
    </submittedName>
</protein>
<keyword evidence="1" id="KW-0812">Transmembrane</keyword>
<accession>Q1Z2Z3</accession>
<dbReference type="SUPFAM" id="SSF54523">
    <property type="entry name" value="Pili subunits"/>
    <property type="match status" value="1"/>
</dbReference>
<dbReference type="InterPro" id="IPR045584">
    <property type="entry name" value="Pilin-like"/>
</dbReference>